<evidence type="ECO:0000256" key="2">
    <source>
        <dbReference type="ARBA" id="ARBA00003949"/>
    </source>
</evidence>
<evidence type="ECO:0000256" key="14">
    <source>
        <dbReference type="PIRSR" id="PIRSR606262-3"/>
    </source>
</evidence>
<evidence type="ECO:0000256" key="4">
    <source>
        <dbReference type="ARBA" id="ARBA00012783"/>
    </source>
</evidence>
<evidence type="ECO:0000256" key="6">
    <source>
        <dbReference type="ARBA" id="ARBA00022723"/>
    </source>
</evidence>
<evidence type="ECO:0000256" key="10">
    <source>
        <dbReference type="ARBA" id="ARBA00049252"/>
    </source>
</evidence>
<dbReference type="SUPFAM" id="SSF53927">
    <property type="entry name" value="Cytidine deaminase-like"/>
    <property type="match status" value="1"/>
</dbReference>
<dbReference type="GO" id="GO:0055086">
    <property type="term" value="P:nucleobase-containing small molecule metabolic process"/>
    <property type="evidence" value="ECO:0007669"/>
    <property type="project" value="UniProtKB-ARBA"/>
</dbReference>
<dbReference type="PANTHER" id="PTHR11644">
    <property type="entry name" value="CYTIDINE DEAMINASE"/>
    <property type="match status" value="1"/>
</dbReference>
<feature type="binding site" evidence="13">
    <location>
        <begin position="44"/>
        <end position="50"/>
    </location>
    <ligand>
        <name>substrate</name>
    </ligand>
</feature>
<comment type="catalytic activity">
    <reaction evidence="10 15">
        <text>2'-deoxycytidine + H2O + H(+) = 2'-deoxyuridine + NH4(+)</text>
        <dbReference type="Rhea" id="RHEA:13433"/>
        <dbReference type="ChEBI" id="CHEBI:15377"/>
        <dbReference type="ChEBI" id="CHEBI:15378"/>
        <dbReference type="ChEBI" id="CHEBI:15698"/>
        <dbReference type="ChEBI" id="CHEBI:16450"/>
        <dbReference type="ChEBI" id="CHEBI:28938"/>
        <dbReference type="EC" id="3.5.4.5"/>
    </reaction>
</comment>
<evidence type="ECO:0000256" key="3">
    <source>
        <dbReference type="ARBA" id="ARBA00006576"/>
    </source>
</evidence>
<dbReference type="EMBL" id="BA000026">
    <property type="protein sequence ID" value="BAC43898.1"/>
    <property type="molecule type" value="Genomic_DNA"/>
</dbReference>
<evidence type="ECO:0000256" key="1">
    <source>
        <dbReference type="ARBA" id="ARBA00001947"/>
    </source>
</evidence>
<dbReference type="GO" id="GO:0072527">
    <property type="term" value="P:pyrimidine-containing compound metabolic process"/>
    <property type="evidence" value="ECO:0007669"/>
    <property type="project" value="UniProtKB-ARBA"/>
</dbReference>
<accession>Q8EWU5</accession>
<comment type="similarity">
    <text evidence="3 15">Belongs to the cytidine and deoxycytidylate deaminase family.</text>
</comment>
<dbReference type="InterPro" id="IPR016192">
    <property type="entry name" value="APOBEC/CMP_deaminase_Zn-bd"/>
</dbReference>
<organism evidence="17 18">
    <name type="scientific">Malacoplasma penetrans (strain HF-2)</name>
    <name type="common">Mycoplasma penetrans</name>
    <dbReference type="NCBI Taxonomy" id="272633"/>
    <lineage>
        <taxon>Bacteria</taxon>
        <taxon>Bacillati</taxon>
        <taxon>Mycoplasmatota</taxon>
        <taxon>Mycoplasmoidales</taxon>
        <taxon>Mycoplasmoidaceae</taxon>
        <taxon>Malacoplasma</taxon>
    </lineage>
</organism>
<evidence type="ECO:0000256" key="12">
    <source>
        <dbReference type="PIRSR" id="PIRSR606262-1"/>
    </source>
</evidence>
<keyword evidence="6 14" id="KW-0479">Metal-binding</keyword>
<dbReference type="GO" id="GO:0004126">
    <property type="term" value="F:cytidine deaminase activity"/>
    <property type="evidence" value="ECO:0007669"/>
    <property type="project" value="UniProtKB-UniRule"/>
</dbReference>
<dbReference type="Gene3D" id="3.40.140.10">
    <property type="entry name" value="Cytidine Deaminase, domain 2"/>
    <property type="match status" value="1"/>
</dbReference>
<dbReference type="HOGENOM" id="CLU_097262_4_1_14"/>
<name>Q8EWU5_MALP2</name>
<evidence type="ECO:0000256" key="8">
    <source>
        <dbReference type="ARBA" id="ARBA00022833"/>
    </source>
</evidence>
<dbReference type="KEGG" id="mpe:MYPE1060"/>
<dbReference type="EC" id="3.5.4.5" evidence="4 15"/>
<dbReference type="eggNOG" id="COG0295">
    <property type="taxonomic scope" value="Bacteria"/>
</dbReference>
<dbReference type="AlphaFoldDB" id="Q8EWU5"/>
<evidence type="ECO:0000313" key="18">
    <source>
        <dbReference type="Proteomes" id="UP000002522"/>
    </source>
</evidence>
<feature type="domain" description="CMP/dCMP-type deaminase" evidence="16">
    <location>
        <begin position="4"/>
        <end position="131"/>
    </location>
</feature>
<keyword evidence="8 14" id="KW-0862">Zinc</keyword>
<reference evidence="17 18" key="1">
    <citation type="journal article" date="2002" name="Nucleic Acids Res.">
        <title>The complete genomic sequence of Mycoplasma penetrans, an intracellular bacterial pathogen in humans.</title>
        <authorList>
            <person name="Sasaki Y."/>
            <person name="Ishikawa J."/>
            <person name="Yamashita A."/>
            <person name="Oshima K."/>
            <person name="Kenri T."/>
            <person name="Furuya K."/>
            <person name="Yoshino C."/>
            <person name="Horino A."/>
            <person name="Shiba T."/>
            <person name="Sasaki T."/>
            <person name="Hattori M."/>
        </authorList>
    </citation>
    <scope>NUCLEOTIDE SEQUENCE [LARGE SCALE GENOMIC DNA]</scope>
    <source>
        <strain evidence="17 18">HF-2</strain>
    </source>
</reference>
<dbReference type="InParanoid" id="Q8EWU5"/>
<dbReference type="InterPro" id="IPR016193">
    <property type="entry name" value="Cytidine_deaminase-like"/>
</dbReference>
<evidence type="ECO:0000256" key="9">
    <source>
        <dbReference type="ARBA" id="ARBA00032005"/>
    </source>
</evidence>
<comment type="cofactor">
    <cofactor evidence="1 14 15">
        <name>Zn(2+)</name>
        <dbReference type="ChEBI" id="CHEBI:29105"/>
    </cofactor>
</comment>
<dbReference type="NCBIfam" id="TIGR01354">
    <property type="entry name" value="cyt_deam_tetra"/>
    <property type="match status" value="1"/>
</dbReference>
<feature type="binding site" evidence="14">
    <location>
        <position position="91"/>
    </location>
    <ligand>
        <name>Zn(2+)</name>
        <dbReference type="ChEBI" id="CHEBI:29105"/>
        <note>catalytic</note>
    </ligand>
</feature>
<proteinExistence type="inferred from homology"/>
<dbReference type="STRING" id="272633.gene:10731199"/>
<dbReference type="FunCoup" id="Q8EWU5">
    <property type="interactions" value="66"/>
</dbReference>
<dbReference type="PANTHER" id="PTHR11644:SF2">
    <property type="entry name" value="CYTIDINE DEAMINASE"/>
    <property type="match status" value="1"/>
</dbReference>
<dbReference type="GO" id="GO:0042802">
    <property type="term" value="F:identical protein binding"/>
    <property type="evidence" value="ECO:0007669"/>
    <property type="project" value="UniProtKB-ARBA"/>
</dbReference>
<evidence type="ECO:0000313" key="17">
    <source>
        <dbReference type="EMBL" id="BAC43898.1"/>
    </source>
</evidence>
<dbReference type="Pfam" id="PF00383">
    <property type="entry name" value="dCMP_cyt_deam_1"/>
    <property type="match status" value="1"/>
</dbReference>
<gene>
    <name evidence="17" type="ordered locus">MYPE1060</name>
</gene>
<dbReference type="PROSITE" id="PS51747">
    <property type="entry name" value="CYT_DCMP_DEAMINASES_2"/>
    <property type="match status" value="1"/>
</dbReference>
<comment type="function">
    <text evidence="2 15">This enzyme scavenges exogenous and endogenous cytidine and 2'-deoxycytidine for UMP synthesis.</text>
</comment>
<feature type="binding site" evidence="14">
    <location>
        <position position="88"/>
    </location>
    <ligand>
        <name>Zn(2+)</name>
        <dbReference type="ChEBI" id="CHEBI:29105"/>
        <note>catalytic</note>
    </ligand>
</feature>
<dbReference type="NCBIfam" id="NF004064">
    <property type="entry name" value="PRK05578.1"/>
    <property type="match status" value="1"/>
</dbReference>
<dbReference type="GO" id="GO:0008270">
    <property type="term" value="F:zinc ion binding"/>
    <property type="evidence" value="ECO:0007669"/>
    <property type="project" value="UniProtKB-UniRule"/>
</dbReference>
<dbReference type="InterPro" id="IPR006262">
    <property type="entry name" value="Cyt_deam_tetra"/>
</dbReference>
<evidence type="ECO:0000256" key="15">
    <source>
        <dbReference type="RuleBase" id="RU364006"/>
    </source>
</evidence>
<evidence type="ECO:0000256" key="5">
    <source>
        <dbReference type="ARBA" id="ARBA00018266"/>
    </source>
</evidence>
<feature type="binding site" evidence="14">
    <location>
        <position position="55"/>
    </location>
    <ligand>
        <name>Zn(2+)</name>
        <dbReference type="ChEBI" id="CHEBI:29105"/>
        <note>catalytic</note>
    </ligand>
</feature>
<dbReference type="CDD" id="cd01283">
    <property type="entry name" value="cytidine_deaminase"/>
    <property type="match status" value="1"/>
</dbReference>
<evidence type="ECO:0000256" key="7">
    <source>
        <dbReference type="ARBA" id="ARBA00022801"/>
    </source>
</evidence>
<keyword evidence="7 15" id="KW-0378">Hydrolase</keyword>
<evidence type="ECO:0000256" key="13">
    <source>
        <dbReference type="PIRSR" id="PIRSR606262-2"/>
    </source>
</evidence>
<sequence>MSEINLNTIFIKLKEVIENAYVPYSKFRVASICKADDSFYYGVNVENSSYPVTLCGERNAISTAVSNGHKNITDIYLLTDSNTFATPCGMCRQFMSEFMESDDCSIYIFNWEGKYIKYTIGEILKGRFTKKDLDLSVKQG</sequence>
<dbReference type="InterPro" id="IPR050202">
    <property type="entry name" value="Cyt/Deoxycyt_deaminase"/>
</dbReference>
<dbReference type="Proteomes" id="UP000002522">
    <property type="component" value="Chromosome"/>
</dbReference>
<feature type="active site" description="Proton donor" evidence="12">
    <location>
        <position position="57"/>
    </location>
</feature>
<dbReference type="RefSeq" id="WP_011076934.1">
    <property type="nucleotide sequence ID" value="NC_004432.1"/>
</dbReference>
<evidence type="ECO:0000259" key="16">
    <source>
        <dbReference type="PROSITE" id="PS51747"/>
    </source>
</evidence>
<dbReference type="PROSITE" id="PS00903">
    <property type="entry name" value="CYT_DCMP_DEAMINASES_1"/>
    <property type="match status" value="1"/>
</dbReference>
<keyword evidence="18" id="KW-1185">Reference proteome</keyword>
<protein>
    <recommendedName>
        <fullName evidence="5 15">Cytidine deaminase</fullName>
        <ecNumber evidence="4 15">3.5.4.5</ecNumber>
    </recommendedName>
    <alternativeName>
        <fullName evidence="9 15">Cytidine aminohydrolase</fullName>
    </alternativeName>
</protein>
<evidence type="ECO:0000256" key="11">
    <source>
        <dbReference type="ARBA" id="ARBA00049558"/>
    </source>
</evidence>
<comment type="catalytic activity">
    <reaction evidence="11 15">
        <text>cytidine + H2O + H(+) = uridine + NH4(+)</text>
        <dbReference type="Rhea" id="RHEA:16069"/>
        <dbReference type="ChEBI" id="CHEBI:15377"/>
        <dbReference type="ChEBI" id="CHEBI:15378"/>
        <dbReference type="ChEBI" id="CHEBI:16704"/>
        <dbReference type="ChEBI" id="CHEBI:17562"/>
        <dbReference type="ChEBI" id="CHEBI:28938"/>
        <dbReference type="EC" id="3.5.4.5"/>
    </reaction>
</comment>
<dbReference type="GO" id="GO:0005829">
    <property type="term" value="C:cytosol"/>
    <property type="evidence" value="ECO:0007669"/>
    <property type="project" value="TreeGrafter"/>
</dbReference>
<dbReference type="InterPro" id="IPR002125">
    <property type="entry name" value="CMP_dCMP_dom"/>
</dbReference>